<name>A0A2S2CRA8_9PROT</name>
<dbReference type="Proteomes" id="UP000245629">
    <property type="component" value="Chromosome 2"/>
</dbReference>
<dbReference type="KEGG" id="azz:DEW08_12570"/>
<gene>
    <name evidence="2" type="ORF">DEW08_12570</name>
</gene>
<proteinExistence type="predicted"/>
<keyword evidence="3" id="KW-1185">Reference proteome</keyword>
<dbReference type="AlphaFoldDB" id="A0A2S2CRA8"/>
<reference evidence="3" key="1">
    <citation type="submission" date="2018-05" db="EMBL/GenBank/DDBJ databases">
        <title>Azospirillum thermophila sp. nov., a novel isolated from hot spring.</title>
        <authorList>
            <person name="Zhao Z."/>
        </authorList>
    </citation>
    <scope>NUCLEOTIDE SEQUENCE [LARGE SCALE GENOMIC DNA]</scope>
    <source>
        <strain evidence="3">CFH 70021</strain>
    </source>
</reference>
<organism evidence="2 3">
    <name type="scientific">Azospirillum thermophilum</name>
    <dbReference type="NCBI Taxonomy" id="2202148"/>
    <lineage>
        <taxon>Bacteria</taxon>
        <taxon>Pseudomonadati</taxon>
        <taxon>Pseudomonadota</taxon>
        <taxon>Alphaproteobacteria</taxon>
        <taxon>Rhodospirillales</taxon>
        <taxon>Azospirillaceae</taxon>
        <taxon>Azospirillum</taxon>
    </lineage>
</organism>
<keyword evidence="1" id="KW-0472">Membrane</keyword>
<dbReference type="InterPro" id="IPR009325">
    <property type="entry name" value="DUF983"/>
</dbReference>
<sequence length="136" mass="15090">MAPVAETPSKFTAAMRGLMGRCPHCGLGKLLRNYLKPVDRCAVCGEPYGHLRADDAPPWLTILVVGHIVIPALLHVEQTWEWPMWLHMAVWPLLALVLTLILLPRFKGLILGIMWSTGAHDDEPEEAAEAPPLNRS</sequence>
<dbReference type="EMBL" id="CP029353">
    <property type="protein sequence ID" value="AWK86955.1"/>
    <property type="molecule type" value="Genomic_DNA"/>
</dbReference>
<evidence type="ECO:0000313" key="2">
    <source>
        <dbReference type="EMBL" id="AWK86955.1"/>
    </source>
</evidence>
<dbReference type="Pfam" id="PF06170">
    <property type="entry name" value="DUF983"/>
    <property type="match status" value="1"/>
</dbReference>
<evidence type="ECO:0000313" key="3">
    <source>
        <dbReference type="Proteomes" id="UP000245629"/>
    </source>
</evidence>
<accession>A0A2S2CRA8</accession>
<feature type="transmembrane region" description="Helical" evidence="1">
    <location>
        <begin position="82"/>
        <end position="103"/>
    </location>
</feature>
<evidence type="ECO:0000256" key="1">
    <source>
        <dbReference type="SAM" id="Phobius"/>
    </source>
</evidence>
<feature type="transmembrane region" description="Helical" evidence="1">
    <location>
        <begin position="59"/>
        <end position="76"/>
    </location>
</feature>
<evidence type="ECO:0008006" key="4">
    <source>
        <dbReference type="Google" id="ProtNLM"/>
    </source>
</evidence>
<keyword evidence="1" id="KW-1133">Transmembrane helix</keyword>
<keyword evidence="1" id="KW-0812">Transmembrane</keyword>
<dbReference type="RefSeq" id="WP_109327590.1">
    <property type="nucleotide sequence ID" value="NZ_CP029353.1"/>
</dbReference>
<dbReference type="OrthoDB" id="9799456at2"/>
<protein>
    <recommendedName>
        <fullName evidence="4">DUF983 domain-containing protein</fullName>
    </recommendedName>
</protein>